<dbReference type="Proteomes" id="UP001287356">
    <property type="component" value="Unassembled WGS sequence"/>
</dbReference>
<gene>
    <name evidence="1" type="ORF">B0T24DRAFT_511990</name>
</gene>
<evidence type="ECO:0000313" key="2">
    <source>
        <dbReference type="Proteomes" id="UP001287356"/>
    </source>
</evidence>
<dbReference type="Gene3D" id="3.40.50.300">
    <property type="entry name" value="P-loop containing nucleotide triphosphate hydrolases"/>
    <property type="match status" value="1"/>
</dbReference>
<reference evidence="1" key="2">
    <citation type="submission" date="2023-06" db="EMBL/GenBank/DDBJ databases">
        <authorList>
            <consortium name="Lawrence Berkeley National Laboratory"/>
            <person name="Haridas S."/>
            <person name="Hensen N."/>
            <person name="Bonometti L."/>
            <person name="Westerberg I."/>
            <person name="Brannstrom I.O."/>
            <person name="Guillou S."/>
            <person name="Cros-Aarteil S."/>
            <person name="Calhoun S."/>
            <person name="Kuo A."/>
            <person name="Mondo S."/>
            <person name="Pangilinan J."/>
            <person name="Riley R."/>
            <person name="Labutti K."/>
            <person name="Andreopoulos B."/>
            <person name="Lipzen A."/>
            <person name="Chen C."/>
            <person name="Yanf M."/>
            <person name="Daum C."/>
            <person name="Ng V."/>
            <person name="Clum A."/>
            <person name="Steindorff A."/>
            <person name="Ohm R."/>
            <person name="Martin F."/>
            <person name="Silar P."/>
            <person name="Natvig D."/>
            <person name="Lalanne C."/>
            <person name="Gautier V."/>
            <person name="Ament-Velasquez S.L."/>
            <person name="Kruys A."/>
            <person name="Hutchinson M.I."/>
            <person name="Powell A.J."/>
            <person name="Barry K."/>
            <person name="Miller A.N."/>
            <person name="Grigoriev I.V."/>
            <person name="Debuchy R."/>
            <person name="Gladieux P."/>
            <person name="Thoren M.H."/>
            <person name="Johannesson H."/>
        </authorList>
    </citation>
    <scope>NUCLEOTIDE SEQUENCE</scope>
    <source>
        <strain evidence="1">CBS 958.72</strain>
    </source>
</reference>
<feature type="non-terminal residue" evidence="1">
    <location>
        <position position="1"/>
    </location>
</feature>
<keyword evidence="2" id="KW-1185">Reference proteome</keyword>
<evidence type="ECO:0000313" key="1">
    <source>
        <dbReference type="EMBL" id="KAK3378774.1"/>
    </source>
</evidence>
<dbReference type="EMBL" id="JAULSN010000002">
    <property type="protein sequence ID" value="KAK3378774.1"/>
    <property type="molecule type" value="Genomic_DNA"/>
</dbReference>
<proteinExistence type="predicted"/>
<reference evidence="1" key="1">
    <citation type="journal article" date="2023" name="Mol. Phylogenet. Evol.">
        <title>Genome-scale phylogeny and comparative genomics of the fungal order Sordariales.</title>
        <authorList>
            <person name="Hensen N."/>
            <person name="Bonometti L."/>
            <person name="Westerberg I."/>
            <person name="Brannstrom I.O."/>
            <person name="Guillou S."/>
            <person name="Cros-Aarteil S."/>
            <person name="Calhoun S."/>
            <person name="Haridas S."/>
            <person name="Kuo A."/>
            <person name="Mondo S."/>
            <person name="Pangilinan J."/>
            <person name="Riley R."/>
            <person name="LaButti K."/>
            <person name="Andreopoulos B."/>
            <person name="Lipzen A."/>
            <person name="Chen C."/>
            <person name="Yan M."/>
            <person name="Daum C."/>
            <person name="Ng V."/>
            <person name="Clum A."/>
            <person name="Steindorff A."/>
            <person name="Ohm R.A."/>
            <person name="Martin F."/>
            <person name="Silar P."/>
            <person name="Natvig D.O."/>
            <person name="Lalanne C."/>
            <person name="Gautier V."/>
            <person name="Ament-Velasquez S.L."/>
            <person name="Kruys A."/>
            <person name="Hutchinson M.I."/>
            <person name="Powell A.J."/>
            <person name="Barry K."/>
            <person name="Miller A.N."/>
            <person name="Grigoriev I.V."/>
            <person name="Debuchy R."/>
            <person name="Gladieux P."/>
            <person name="Hiltunen Thoren M."/>
            <person name="Johannesson H."/>
        </authorList>
    </citation>
    <scope>NUCLEOTIDE SEQUENCE</scope>
    <source>
        <strain evidence="1">CBS 958.72</strain>
    </source>
</reference>
<dbReference type="SUPFAM" id="SSF52540">
    <property type="entry name" value="P-loop containing nucleoside triphosphate hydrolases"/>
    <property type="match status" value="1"/>
</dbReference>
<dbReference type="InterPro" id="IPR027417">
    <property type="entry name" value="P-loop_NTPase"/>
</dbReference>
<sequence length="79" mass="8496">RGCVTEIVDNFEVEELAETSAANSLNLVGLGGIGKSQLALEYAFRCGDEYDAIFWMKADSAENLHNSFDQAAIALGIPD</sequence>
<evidence type="ECO:0008006" key="3">
    <source>
        <dbReference type="Google" id="ProtNLM"/>
    </source>
</evidence>
<dbReference type="AlphaFoldDB" id="A0AAE0KLC1"/>
<name>A0AAE0KLC1_9PEZI</name>
<organism evidence="1 2">
    <name type="scientific">Lasiosphaeria ovina</name>
    <dbReference type="NCBI Taxonomy" id="92902"/>
    <lineage>
        <taxon>Eukaryota</taxon>
        <taxon>Fungi</taxon>
        <taxon>Dikarya</taxon>
        <taxon>Ascomycota</taxon>
        <taxon>Pezizomycotina</taxon>
        <taxon>Sordariomycetes</taxon>
        <taxon>Sordariomycetidae</taxon>
        <taxon>Sordariales</taxon>
        <taxon>Lasiosphaeriaceae</taxon>
        <taxon>Lasiosphaeria</taxon>
    </lineage>
</organism>
<feature type="non-terminal residue" evidence="1">
    <location>
        <position position="79"/>
    </location>
</feature>
<protein>
    <recommendedName>
        <fullName evidence="3">NB-ARC domain-containing protein</fullName>
    </recommendedName>
</protein>
<comment type="caution">
    <text evidence="1">The sequence shown here is derived from an EMBL/GenBank/DDBJ whole genome shotgun (WGS) entry which is preliminary data.</text>
</comment>
<accession>A0AAE0KLC1</accession>